<dbReference type="SUPFAM" id="SSF141571">
    <property type="entry name" value="Pentapeptide repeat-like"/>
    <property type="match status" value="1"/>
</dbReference>
<dbReference type="EMBL" id="JBHSDP010000027">
    <property type="protein sequence ID" value="MFC4331609.1"/>
    <property type="molecule type" value="Genomic_DNA"/>
</dbReference>
<reference evidence="2" key="1">
    <citation type="journal article" date="2019" name="Int. J. Syst. Evol. Microbiol.">
        <title>The Global Catalogue of Microorganisms (GCM) 10K type strain sequencing project: providing services to taxonomists for standard genome sequencing and annotation.</title>
        <authorList>
            <consortium name="The Broad Institute Genomics Platform"/>
            <consortium name="The Broad Institute Genome Sequencing Center for Infectious Disease"/>
            <person name="Wu L."/>
            <person name="Ma J."/>
        </authorList>
    </citation>
    <scope>NUCLEOTIDE SEQUENCE [LARGE SCALE GENOMIC DNA]</scope>
    <source>
        <strain evidence="2">PCU 347</strain>
    </source>
</reference>
<keyword evidence="2" id="KW-1185">Reference proteome</keyword>
<organism evidence="1 2">
    <name type="scientific">Streptomyces andamanensis</name>
    <dbReference type="NCBI Taxonomy" id="1565035"/>
    <lineage>
        <taxon>Bacteria</taxon>
        <taxon>Bacillati</taxon>
        <taxon>Actinomycetota</taxon>
        <taxon>Actinomycetes</taxon>
        <taxon>Kitasatosporales</taxon>
        <taxon>Streptomycetaceae</taxon>
        <taxon>Streptomyces</taxon>
    </lineage>
</organism>
<gene>
    <name evidence="1" type="ORF">ACFPC0_28320</name>
</gene>
<dbReference type="Pfam" id="PF00805">
    <property type="entry name" value="Pentapeptide"/>
    <property type="match status" value="1"/>
</dbReference>
<dbReference type="Gene3D" id="2.160.20.80">
    <property type="entry name" value="E3 ubiquitin-protein ligase SopA"/>
    <property type="match status" value="1"/>
</dbReference>
<comment type="caution">
    <text evidence="1">The sequence shown here is derived from an EMBL/GenBank/DDBJ whole genome shotgun (WGS) entry which is preliminary data.</text>
</comment>
<accession>A0ABV8TM92</accession>
<evidence type="ECO:0000313" key="2">
    <source>
        <dbReference type="Proteomes" id="UP001595824"/>
    </source>
</evidence>
<evidence type="ECO:0000313" key="1">
    <source>
        <dbReference type="EMBL" id="MFC4331609.1"/>
    </source>
</evidence>
<sequence length="175" mass="18828">MDSSRLPDAEVAARRLREGLDEEAGPDATGLALSGADLPRPYALAADFSRADLTGAPLVRVDLDDAALREAVLDGADLAKSSWCEVVASRSLLTPAERVKKGDPMGLLLRAPEECASWFWDLEHYGPPGLRSALKTAARMVAVLRKHGLLEPRGLEFPGSFPEQEAPRRVPACIC</sequence>
<name>A0ABV8TM92_9ACTN</name>
<dbReference type="Proteomes" id="UP001595824">
    <property type="component" value="Unassembled WGS sequence"/>
</dbReference>
<protein>
    <submittedName>
        <fullName evidence="1">Pentapeptide repeat-containing protein</fullName>
    </submittedName>
</protein>
<dbReference type="InterPro" id="IPR001646">
    <property type="entry name" value="5peptide_repeat"/>
</dbReference>
<proteinExistence type="predicted"/>
<dbReference type="RefSeq" id="WP_381742995.1">
    <property type="nucleotide sequence ID" value="NZ_JBHSDP010000027.1"/>
</dbReference>